<name>A0ABQ3YD49_9ACTN</name>
<sequence>MVIGVVLAGFGAAPRAPSPPGAPMAAGRFAGAARDQPIDTAIGRPSATSPKKTVLGENRTL</sequence>
<evidence type="ECO:0000313" key="3">
    <source>
        <dbReference type="Proteomes" id="UP000609879"/>
    </source>
</evidence>
<reference evidence="2 3" key="1">
    <citation type="submission" date="2021-01" db="EMBL/GenBank/DDBJ databases">
        <title>Whole genome shotgun sequence of Actinoplanes deccanensis NBRC 13994.</title>
        <authorList>
            <person name="Komaki H."/>
            <person name="Tamura T."/>
        </authorList>
    </citation>
    <scope>NUCLEOTIDE SEQUENCE [LARGE SCALE GENOMIC DNA]</scope>
    <source>
        <strain evidence="2 3">NBRC 13994</strain>
    </source>
</reference>
<accession>A0ABQ3YD49</accession>
<gene>
    <name evidence="2" type="ORF">Ade02nite_65730</name>
</gene>
<comment type="caution">
    <text evidence="2">The sequence shown here is derived from an EMBL/GenBank/DDBJ whole genome shotgun (WGS) entry which is preliminary data.</text>
</comment>
<dbReference type="EMBL" id="BOMI01000132">
    <property type="protein sequence ID" value="GID77932.1"/>
    <property type="molecule type" value="Genomic_DNA"/>
</dbReference>
<protein>
    <submittedName>
        <fullName evidence="2">Uncharacterized protein</fullName>
    </submittedName>
</protein>
<evidence type="ECO:0000313" key="2">
    <source>
        <dbReference type="EMBL" id="GID77932.1"/>
    </source>
</evidence>
<feature type="region of interest" description="Disordered" evidence="1">
    <location>
        <begin position="33"/>
        <end position="61"/>
    </location>
</feature>
<dbReference type="Proteomes" id="UP000609879">
    <property type="component" value="Unassembled WGS sequence"/>
</dbReference>
<keyword evidence="3" id="KW-1185">Reference proteome</keyword>
<organism evidence="2 3">
    <name type="scientific">Paractinoplanes deccanensis</name>
    <dbReference type="NCBI Taxonomy" id="113561"/>
    <lineage>
        <taxon>Bacteria</taxon>
        <taxon>Bacillati</taxon>
        <taxon>Actinomycetota</taxon>
        <taxon>Actinomycetes</taxon>
        <taxon>Micromonosporales</taxon>
        <taxon>Micromonosporaceae</taxon>
        <taxon>Paractinoplanes</taxon>
    </lineage>
</organism>
<proteinExistence type="predicted"/>
<evidence type="ECO:0000256" key="1">
    <source>
        <dbReference type="SAM" id="MobiDB-lite"/>
    </source>
</evidence>